<proteinExistence type="predicted"/>
<organism evidence="4">
    <name type="scientific">Downy mildew lesion associated ormycovirus 1</name>
    <dbReference type="NCBI Taxonomy" id="3162769"/>
    <lineage>
        <taxon>Viruses</taxon>
        <taxon>Riboviria</taxon>
        <taxon>Orthornavirae</taxon>
        <taxon>Orpoviricetes</taxon>
        <taxon>Bormycovirales</taxon>
        <taxon>Alphaormycoviridae</taxon>
        <taxon>Dormycovirus</taxon>
        <taxon>Dormycovirus plasmoparae</taxon>
    </lineage>
</organism>
<sequence length="918" mass="105017">MGPLRTDSLSGGRPLTEVTWMGETSHVGSDFIKWPHQETSTLERSLPLEGSLKGWNIPSLKDRNLYLHVMRVKDTLEEWHDHAKNPISNPALLMRRCLTEGPSLAEELDDIIKYNMRDKLSSCCMYRDSWDVPMFPEVRGFGDFFHPAHLIPWAIEDPGDINLTFEEPPPVSIDLELYKAYAREVIKDGEKLPELDDVDRLETLGESKTFVVENQTTTSRTSGRLAQGLSLETTDQFLFKYCFVQKTTVDSRAAVITDFKTHNTMRLLKLSLEAVADCEEDCLPCKDFGWLKYWLSRSDSTYLMSDQKKCGITFPRQLLFALVEVLEEKYPNGPFGLLRKGYENSRILMPDGRWLRQTRGVNLGMVNEYVSLAVSVLFRMWSREESVACEGLFYNDDQVIRFSRNLVTNTQEKFEYGLLWDTFMEKAGMTVHKKKPFWSDQKGLFLEIYGTNHVGFKTEKYPQIVGNIFWSYLACSVGEAKAYISSLFENTEEIYKERMLKALSIVIRRIGFEFEPSEIHYSYPIGWVVQRDDEGRPTLASELSDSPLKHERLMQVIGASYAPTTTKNNSKEFEQFQKKNSWFCQELSKGGNPIKERASDSLSKVSLKSWEQIKAARKWSDLRKACYLRGKKSFKELMAIVLQKTQEMEPPEFIGRLGLKGQGSVENPELPSMTPLTLREAILAEQAFGKSADIVVRGDKNSAADKLLTAFTVSSEKSIEIGNLLLKNGTSKTKNFLDHLSFGGFSVPYEDIGNQNNWFPDYVPGVGLRLLKGKYLPWFRTQEDTFRQLGDCLSGEALVWACYACNRELAKVEDVLLHANFVQREVDLVVQELEDERESSYPRTLRRDSLQGDDPNLYRITQMMGGFFNKLQLEYDENYVPEESKEIAQTLFGTNEEDDFFGSESDEGGGLFGAFDEE</sequence>
<protein>
    <submittedName>
        <fullName evidence="4">RNA-dependent RNA polymerase</fullName>
    </submittedName>
</protein>
<dbReference type="InterPro" id="IPR043502">
    <property type="entry name" value="DNA/RNA_pol_sf"/>
</dbReference>
<evidence type="ECO:0000256" key="2">
    <source>
        <dbReference type="ARBA" id="ARBA00022679"/>
    </source>
</evidence>
<evidence type="ECO:0000256" key="1">
    <source>
        <dbReference type="ARBA" id="ARBA00022484"/>
    </source>
</evidence>
<evidence type="ECO:0000256" key="3">
    <source>
        <dbReference type="ARBA" id="ARBA00022695"/>
    </source>
</evidence>
<evidence type="ECO:0000313" key="4">
    <source>
        <dbReference type="EMBL" id="USW07200.1"/>
    </source>
</evidence>
<name>A0AAT9QFN4_9VIRU</name>
<keyword evidence="1 4" id="KW-0696">RNA-directed RNA polymerase</keyword>
<accession>A0AAT9QFN4</accession>
<dbReference type="SUPFAM" id="SSF56672">
    <property type="entry name" value="DNA/RNA polymerases"/>
    <property type="match status" value="1"/>
</dbReference>
<dbReference type="GO" id="GO:0003968">
    <property type="term" value="F:RNA-directed RNA polymerase activity"/>
    <property type="evidence" value="ECO:0007669"/>
    <property type="project" value="UniProtKB-KW"/>
</dbReference>
<keyword evidence="2" id="KW-0808">Transferase</keyword>
<reference evidence="4" key="2">
    <citation type="submission" date="2022-01" db="EMBL/GenBank/DDBJ databases">
        <authorList>
            <person name="Forgia M."/>
            <person name="Chiapello M."/>
            <person name="Stefania D."/>
            <person name="Pacifico D."/>
            <person name="Crucitti D."/>
            <person name="Oliva D."/>
            <person name="Turina M."/>
        </authorList>
    </citation>
    <scope>NUCLEOTIDE SEQUENCE</scope>
    <source>
        <strain evidence="4">DMGE</strain>
    </source>
</reference>
<reference evidence="4" key="1">
    <citation type="journal article" date="2022" name="Virus Evol.">
        <title>Three new clades of putative viral RNA-dependent RNA polymerases with rare or unique catalytic triads discovered in libraries of ORFans from powdery mildews and the yeast of oenological interest Starmerella bacillaris.</title>
        <authorList>
            <person name="Forgia M."/>
            <person name="Chiapello M."/>
            <person name="Daghino S."/>
            <person name="Pacifico D."/>
            <person name="Crucitti D."/>
            <person name="Oliva D."/>
            <person name="Ayllon M."/>
            <person name="Turina M."/>
            <person name="Turina M."/>
        </authorList>
    </citation>
    <scope>NUCLEOTIDE SEQUENCE</scope>
    <source>
        <strain evidence="4">DMGE</strain>
    </source>
</reference>
<dbReference type="EMBL" id="OM363727">
    <property type="protein sequence ID" value="USW07200.1"/>
    <property type="molecule type" value="Genomic_RNA"/>
</dbReference>
<keyword evidence="3" id="KW-0548">Nucleotidyltransferase</keyword>
<gene>
    <name evidence="4" type="primary">ORF1</name>
</gene>